<evidence type="ECO:0000313" key="4">
    <source>
        <dbReference type="Proteomes" id="UP001345219"/>
    </source>
</evidence>
<comment type="caution">
    <text evidence="3">The sequence shown here is derived from an EMBL/GenBank/DDBJ whole genome shotgun (WGS) entry which is preliminary data.</text>
</comment>
<proteinExistence type="predicted"/>
<dbReference type="Proteomes" id="UP001345219">
    <property type="component" value="Chromosome 8"/>
</dbReference>
<feature type="transmembrane region" description="Helical" evidence="2">
    <location>
        <begin position="109"/>
        <end position="128"/>
    </location>
</feature>
<keyword evidence="2" id="KW-0472">Membrane</keyword>
<keyword evidence="2" id="KW-0812">Transmembrane</keyword>
<name>A0AAN7PWJ9_9MYRT</name>
<reference evidence="3 4" key="1">
    <citation type="journal article" date="2023" name="Hortic Res">
        <title>Pangenome of water caltrop reveals structural variations and asymmetric subgenome divergence after allopolyploidization.</title>
        <authorList>
            <person name="Zhang X."/>
            <person name="Chen Y."/>
            <person name="Wang L."/>
            <person name="Yuan Y."/>
            <person name="Fang M."/>
            <person name="Shi L."/>
            <person name="Lu R."/>
            <person name="Comes H.P."/>
            <person name="Ma Y."/>
            <person name="Chen Y."/>
            <person name="Huang G."/>
            <person name="Zhou Y."/>
            <person name="Zheng Z."/>
            <person name="Qiu Y."/>
        </authorList>
    </citation>
    <scope>NUCLEOTIDE SEQUENCE [LARGE SCALE GENOMIC DNA]</scope>
    <source>
        <tissue evidence="3">Roots</tissue>
    </source>
</reference>
<accession>A0AAN7PWJ9</accession>
<keyword evidence="4" id="KW-1185">Reference proteome</keyword>
<sequence>MDTSDKWGRKKRRNAPIPYHTQLYRIITQLIHDRKQETQNRKQGMGIYSEKKSDYRESTAKEDDDFKTTLKQTDGYGSLWGGALLLALVLDPLEAGGSSRLYLLQGSSGLGFFLGVVGFFLGLVSFIICHCPNASLTPLVRPAERSFARHGDLQTSPPSTWD</sequence>
<gene>
    <name evidence="3" type="ORF">SAY87_008831</name>
</gene>
<keyword evidence="2" id="KW-1133">Transmembrane helix</keyword>
<dbReference type="AlphaFoldDB" id="A0AAN7PWJ9"/>
<evidence type="ECO:0000256" key="2">
    <source>
        <dbReference type="SAM" id="Phobius"/>
    </source>
</evidence>
<protein>
    <submittedName>
        <fullName evidence="3">Uncharacterized protein</fullName>
    </submittedName>
</protein>
<feature type="compositionally biased region" description="Basic and acidic residues" evidence="1">
    <location>
        <begin position="49"/>
        <end position="64"/>
    </location>
</feature>
<evidence type="ECO:0000256" key="1">
    <source>
        <dbReference type="SAM" id="MobiDB-lite"/>
    </source>
</evidence>
<evidence type="ECO:0000313" key="3">
    <source>
        <dbReference type="EMBL" id="KAK4755074.1"/>
    </source>
</evidence>
<feature type="region of interest" description="Disordered" evidence="1">
    <location>
        <begin position="36"/>
        <end position="64"/>
    </location>
</feature>
<dbReference type="EMBL" id="JAXIOK010000014">
    <property type="protein sequence ID" value="KAK4755074.1"/>
    <property type="molecule type" value="Genomic_DNA"/>
</dbReference>
<organism evidence="3 4">
    <name type="scientific">Trapa incisa</name>
    <dbReference type="NCBI Taxonomy" id="236973"/>
    <lineage>
        <taxon>Eukaryota</taxon>
        <taxon>Viridiplantae</taxon>
        <taxon>Streptophyta</taxon>
        <taxon>Embryophyta</taxon>
        <taxon>Tracheophyta</taxon>
        <taxon>Spermatophyta</taxon>
        <taxon>Magnoliopsida</taxon>
        <taxon>eudicotyledons</taxon>
        <taxon>Gunneridae</taxon>
        <taxon>Pentapetalae</taxon>
        <taxon>rosids</taxon>
        <taxon>malvids</taxon>
        <taxon>Myrtales</taxon>
        <taxon>Lythraceae</taxon>
        <taxon>Trapa</taxon>
    </lineage>
</organism>